<proteinExistence type="predicted"/>
<evidence type="ECO:0000313" key="2">
    <source>
        <dbReference type="EMBL" id="BCI63518.1"/>
    </source>
</evidence>
<reference evidence="3" key="1">
    <citation type="submission" date="2020-07" db="EMBL/GenBank/DDBJ databases">
        <title>Complete genome sequencing of Coprobacter sp. strain 2CBH44.</title>
        <authorList>
            <person name="Sakamoto M."/>
            <person name="Murakami T."/>
            <person name="Mori H."/>
        </authorList>
    </citation>
    <scope>NUCLEOTIDE SEQUENCE [LARGE SCALE GENOMIC DNA]</scope>
    <source>
        <strain evidence="3">2CBH44</strain>
    </source>
</reference>
<keyword evidence="3" id="KW-1185">Reference proteome</keyword>
<feature type="transmembrane region" description="Helical" evidence="1">
    <location>
        <begin position="12"/>
        <end position="34"/>
    </location>
</feature>
<protein>
    <recommendedName>
        <fullName evidence="4">Transmembrane protein</fullName>
    </recommendedName>
</protein>
<gene>
    <name evidence="2" type="ORF">Cop2CBH44_18710</name>
</gene>
<name>A0A7G1HZ86_9BACT</name>
<dbReference type="EMBL" id="AP023322">
    <property type="protein sequence ID" value="BCI63518.1"/>
    <property type="molecule type" value="Genomic_DNA"/>
</dbReference>
<keyword evidence="1" id="KW-0812">Transmembrane</keyword>
<evidence type="ECO:0000256" key="1">
    <source>
        <dbReference type="SAM" id="Phobius"/>
    </source>
</evidence>
<feature type="transmembrane region" description="Helical" evidence="1">
    <location>
        <begin position="80"/>
        <end position="101"/>
    </location>
</feature>
<evidence type="ECO:0008006" key="4">
    <source>
        <dbReference type="Google" id="ProtNLM"/>
    </source>
</evidence>
<feature type="transmembrane region" description="Helical" evidence="1">
    <location>
        <begin position="40"/>
        <end position="59"/>
    </location>
</feature>
<feature type="transmembrane region" description="Helical" evidence="1">
    <location>
        <begin position="113"/>
        <end position="135"/>
    </location>
</feature>
<evidence type="ECO:0000313" key="3">
    <source>
        <dbReference type="Proteomes" id="UP000594042"/>
    </source>
</evidence>
<dbReference type="Proteomes" id="UP000594042">
    <property type="component" value="Chromosome"/>
</dbReference>
<keyword evidence="1" id="KW-0472">Membrane</keyword>
<dbReference type="AlphaFoldDB" id="A0A7G1HZ86"/>
<keyword evidence="1" id="KW-1133">Transmembrane helix</keyword>
<accession>A0A7G1HZ86</accession>
<dbReference type="KEGG" id="copr:Cop2CBH44_18710"/>
<sequence>MRYGVARRTLLITAGIVWIIAGGNILRIGVVTWMSDNENWLFRVGEVIIIFLLFFHLVFKKLYYKHTRRISQKSDKSCPFSFFDVKGWIVMAVMITFGIVARNLGWFPESFISFFYTGLSLALMFTGCLFIRQWWLQKGYDSKQ</sequence>
<organism evidence="2 3">
    <name type="scientific">Coprobacter secundus subsp. similis</name>
    <dbReference type="NCBI Taxonomy" id="2751153"/>
    <lineage>
        <taxon>Bacteria</taxon>
        <taxon>Pseudomonadati</taxon>
        <taxon>Bacteroidota</taxon>
        <taxon>Bacteroidia</taxon>
        <taxon>Bacteroidales</taxon>
        <taxon>Barnesiellaceae</taxon>
        <taxon>Coprobacter</taxon>
    </lineage>
</organism>
<dbReference type="RefSeq" id="WP_021929523.1">
    <property type="nucleotide sequence ID" value="NZ_AP023322.1"/>
</dbReference>